<dbReference type="AlphaFoldDB" id="A0A067SKS3"/>
<dbReference type="PANTHER" id="PTHR48045">
    <property type="entry name" value="UDP-GLYCOSYLTRANSFERASE 72B1"/>
    <property type="match status" value="1"/>
</dbReference>
<evidence type="ECO:0000313" key="2">
    <source>
        <dbReference type="EMBL" id="KDR71535.1"/>
    </source>
</evidence>
<sequence length="516" mass="57256">MTSEVQGHIVAVAQPTWSHTKPICALVAKLLRIRRFHATIITSVDLRPQVAVEVERLFGPGEDSLKQIVRVFGVPCSPNLRQFGLIEYQEAVVETYKNLAAGTPIKLTPDSDIVYSAVPAPNLIILEYFYYKVMKGIRKVSGKNALIYAWQAGSATAILRSFGPEKYGGTGDLVAKIERIQADTEEERAEEMNKLVREPTNGDLVQLPGVPEMFDYEFIPQQGRTSPGSEFLGLLACGFRFFEESDGVVMATSSLYEDECLDSWREWFGSRPVFVVGALNPPASAEEITKVKKTPVGAEVEKFLDDMLNHHGRHSVVYISFGSIAWPTEHEQPLAVLAELLDQGIPFILSLASRFAIVPEDMLKKMDASETAYYAKWIPQEVVLQHNAVGWYLTHCGHNSVMEALSAGVPLICWPLLADQPINAVLTAWIHGVGYELFEGRSGHGLKPIRRLGGKKFEGTPDALREEIRVVMQSARSQDGEAKREKAQWFAKQFGAASEQGGIHYEELKKILAVIS</sequence>
<dbReference type="Gene3D" id="3.40.50.2000">
    <property type="entry name" value="Glycogen Phosphorylase B"/>
    <property type="match status" value="2"/>
</dbReference>
<evidence type="ECO:0008006" key="4">
    <source>
        <dbReference type="Google" id="ProtNLM"/>
    </source>
</evidence>
<dbReference type="GO" id="GO:0008194">
    <property type="term" value="F:UDP-glycosyltransferase activity"/>
    <property type="evidence" value="ECO:0007669"/>
    <property type="project" value="InterPro"/>
</dbReference>
<evidence type="ECO:0000313" key="3">
    <source>
        <dbReference type="Proteomes" id="UP000027222"/>
    </source>
</evidence>
<organism evidence="2 3">
    <name type="scientific">Galerina marginata (strain CBS 339.88)</name>
    <dbReference type="NCBI Taxonomy" id="685588"/>
    <lineage>
        <taxon>Eukaryota</taxon>
        <taxon>Fungi</taxon>
        <taxon>Dikarya</taxon>
        <taxon>Basidiomycota</taxon>
        <taxon>Agaricomycotina</taxon>
        <taxon>Agaricomycetes</taxon>
        <taxon>Agaricomycetidae</taxon>
        <taxon>Agaricales</taxon>
        <taxon>Agaricineae</taxon>
        <taxon>Strophariaceae</taxon>
        <taxon>Galerina</taxon>
    </lineage>
</organism>
<dbReference type="SUPFAM" id="SSF53756">
    <property type="entry name" value="UDP-Glycosyltransferase/glycogen phosphorylase"/>
    <property type="match status" value="1"/>
</dbReference>
<dbReference type="EMBL" id="KL142392">
    <property type="protein sequence ID" value="KDR71535.1"/>
    <property type="molecule type" value="Genomic_DNA"/>
</dbReference>
<dbReference type="Proteomes" id="UP000027222">
    <property type="component" value="Unassembled WGS sequence"/>
</dbReference>
<dbReference type="InterPro" id="IPR002213">
    <property type="entry name" value="UDP_glucos_trans"/>
</dbReference>
<reference evidence="3" key="1">
    <citation type="journal article" date="2014" name="Proc. Natl. Acad. Sci. U.S.A.">
        <title>Extensive sampling of basidiomycete genomes demonstrates inadequacy of the white-rot/brown-rot paradigm for wood decay fungi.</title>
        <authorList>
            <person name="Riley R."/>
            <person name="Salamov A.A."/>
            <person name="Brown D.W."/>
            <person name="Nagy L.G."/>
            <person name="Floudas D."/>
            <person name="Held B.W."/>
            <person name="Levasseur A."/>
            <person name="Lombard V."/>
            <person name="Morin E."/>
            <person name="Otillar R."/>
            <person name="Lindquist E.A."/>
            <person name="Sun H."/>
            <person name="LaButti K.M."/>
            <person name="Schmutz J."/>
            <person name="Jabbour D."/>
            <person name="Luo H."/>
            <person name="Baker S.E."/>
            <person name="Pisabarro A.G."/>
            <person name="Walton J.D."/>
            <person name="Blanchette R.A."/>
            <person name="Henrissat B."/>
            <person name="Martin F."/>
            <person name="Cullen D."/>
            <person name="Hibbett D.S."/>
            <person name="Grigoriev I.V."/>
        </authorList>
    </citation>
    <scope>NUCLEOTIDE SEQUENCE [LARGE SCALE GENOMIC DNA]</scope>
    <source>
        <strain evidence="3">CBS 339.88</strain>
    </source>
</reference>
<dbReference type="HOGENOM" id="CLU_001724_12_1_1"/>
<accession>A0A067SKS3</accession>
<dbReference type="OrthoDB" id="5835829at2759"/>
<dbReference type="CDD" id="cd03784">
    <property type="entry name" value="GT1_Gtf-like"/>
    <property type="match status" value="1"/>
</dbReference>
<dbReference type="PANTHER" id="PTHR48045:SF31">
    <property type="entry name" value="UDP-GLYCOSYLTRANSFERASE 76B1-LIKE"/>
    <property type="match status" value="1"/>
</dbReference>
<dbReference type="Pfam" id="PF00201">
    <property type="entry name" value="UDPGT"/>
    <property type="match status" value="1"/>
</dbReference>
<keyword evidence="3" id="KW-1185">Reference proteome</keyword>
<evidence type="ECO:0000256" key="1">
    <source>
        <dbReference type="ARBA" id="ARBA00022679"/>
    </source>
</evidence>
<protein>
    <recommendedName>
        <fullName evidence="4">UDP-glycosyltransferases domain-containing protein</fullName>
    </recommendedName>
</protein>
<proteinExistence type="predicted"/>
<gene>
    <name evidence="2" type="ORF">GALMADRAFT_253868</name>
</gene>
<name>A0A067SKS3_GALM3</name>
<dbReference type="STRING" id="685588.A0A067SKS3"/>
<keyword evidence="1" id="KW-0808">Transferase</keyword>